<gene>
    <name evidence="1" type="ORF">GCM10008905_26600</name>
</gene>
<dbReference type="EMBL" id="BAAACF010000003">
    <property type="protein sequence ID" value="GAA0728139.1"/>
    <property type="molecule type" value="Genomic_DNA"/>
</dbReference>
<evidence type="ECO:0008006" key="3">
    <source>
        <dbReference type="Google" id="ProtNLM"/>
    </source>
</evidence>
<reference evidence="1 2" key="1">
    <citation type="journal article" date="2019" name="Int. J. Syst. Evol. Microbiol.">
        <title>The Global Catalogue of Microorganisms (GCM) 10K type strain sequencing project: providing services to taxonomists for standard genome sequencing and annotation.</title>
        <authorList>
            <consortium name="The Broad Institute Genomics Platform"/>
            <consortium name="The Broad Institute Genome Sequencing Center for Infectious Disease"/>
            <person name="Wu L."/>
            <person name="Ma J."/>
        </authorList>
    </citation>
    <scope>NUCLEOTIDE SEQUENCE [LARGE SCALE GENOMIC DNA]</scope>
    <source>
        <strain evidence="1 2">JCM 1405</strain>
    </source>
</reference>
<name>A0ABN1J424_9CLOT</name>
<evidence type="ECO:0000313" key="1">
    <source>
        <dbReference type="EMBL" id="GAA0728139.1"/>
    </source>
</evidence>
<protein>
    <recommendedName>
        <fullName evidence="3">Rhoptry protein</fullName>
    </recommendedName>
</protein>
<organism evidence="1 2">
    <name type="scientific">Clostridium malenominatum</name>
    <dbReference type="NCBI Taxonomy" id="1539"/>
    <lineage>
        <taxon>Bacteria</taxon>
        <taxon>Bacillati</taxon>
        <taxon>Bacillota</taxon>
        <taxon>Clostridia</taxon>
        <taxon>Eubacteriales</taxon>
        <taxon>Clostridiaceae</taxon>
        <taxon>Clostridium</taxon>
    </lineage>
</organism>
<dbReference type="RefSeq" id="WP_343770406.1">
    <property type="nucleotide sequence ID" value="NZ_BAAACF010000003.1"/>
</dbReference>
<evidence type="ECO:0000313" key="2">
    <source>
        <dbReference type="Proteomes" id="UP001500339"/>
    </source>
</evidence>
<keyword evidence="2" id="KW-1185">Reference proteome</keyword>
<comment type="caution">
    <text evidence="1">The sequence shown here is derived from an EMBL/GenBank/DDBJ whole genome shotgun (WGS) entry which is preliminary data.</text>
</comment>
<proteinExistence type="predicted"/>
<sequence length="482" mass="56060">MAGIWNVNGVYDLNTKQIKDKISFQIGEILIGRVITADELKNEVLLRLLDGWQFPATLNKPLQFPPEGLLKFKVEGYEDGKVKLSIVVPKKNEEQLKKDSIEDILTEQNIAIDKEEYPLLEKMVKHNIPLTKDNISKISTVVNFIKRVDENPAEEEVFIKKYLDGRDIEEGSLREEKVKGILKDFFKELKGLTEKEVLTFFENDIEFTKENIKGFNKIFKEESIHKIVEHMGKVLEKEIKDNNKNEFKIAEKDIEENVEKYAIKKDVVKEEVVEKEFISLLKKEDVNNIEKGNTIIKKDLWKDVKVEINSKLEEIKEIIKYTLDEKGKIKGEVYDKVVDFIKNNIDSIKIYNTISNEYYYMDIPLKLNREDYECKLIIKDERKKGKKIDSKNVKIATSIKTVNMGIIDAFISINNNNLNIDMKCDKKWIKALDNGKSKVLQELSTMGYNILVKVEQKEEEFNIANCREFFVDNNLGSINVKV</sequence>
<accession>A0ABN1J424</accession>
<dbReference type="Proteomes" id="UP001500339">
    <property type="component" value="Unassembled WGS sequence"/>
</dbReference>